<dbReference type="InterPro" id="IPR011545">
    <property type="entry name" value="DEAD/DEAH_box_helicase_dom"/>
</dbReference>
<dbReference type="EC" id="3.6.4.12" evidence="5"/>
<evidence type="ECO:0000313" key="6">
    <source>
        <dbReference type="Proteomes" id="UP000589351"/>
    </source>
</evidence>
<dbReference type="AlphaFoldDB" id="A0A6V7R2G6"/>
<keyword evidence="2 5" id="KW-0378">Hydrolase</keyword>
<evidence type="ECO:0000256" key="3">
    <source>
        <dbReference type="ARBA" id="ARBA00022840"/>
    </source>
</evidence>
<accession>A0A6V7R2G6</accession>
<dbReference type="InterPro" id="IPR027417">
    <property type="entry name" value="P-loop_NTPase"/>
</dbReference>
<reference evidence="5 6" key="1">
    <citation type="submission" date="2020-07" db="EMBL/GenBank/DDBJ databases">
        <authorList>
            <person name="Criscuolo A."/>
        </authorList>
    </citation>
    <scope>NUCLEOTIDE SEQUENCE [LARGE SCALE GENOMIC DNA]</scope>
    <source>
        <strain evidence="5">CIP111649</strain>
    </source>
</reference>
<dbReference type="SUPFAM" id="SSF52540">
    <property type="entry name" value="P-loop containing nucleoside triphosphate hydrolases"/>
    <property type="match status" value="1"/>
</dbReference>
<feature type="domain" description="Helicase ATP-binding" evidence="4">
    <location>
        <begin position="14"/>
        <end position="278"/>
    </location>
</feature>
<comment type="caution">
    <text evidence="5">The sequence shown here is derived from an EMBL/GenBank/DDBJ whole genome shotgun (WGS) entry which is preliminary data.</text>
</comment>
<keyword evidence="5" id="KW-0347">Helicase</keyword>
<gene>
    <name evidence="5" type="primary">dinG_2</name>
    <name evidence="5" type="ORF">JEODO184_00277</name>
</gene>
<organism evidence="5 6">
    <name type="scientific">Jeotgalicoccus meleagridis</name>
    <dbReference type="NCBI Taxonomy" id="2759181"/>
    <lineage>
        <taxon>Bacteria</taxon>
        <taxon>Bacillati</taxon>
        <taxon>Bacillota</taxon>
        <taxon>Bacilli</taxon>
        <taxon>Bacillales</taxon>
        <taxon>Staphylococcaceae</taxon>
        <taxon>Jeotgalicoccus</taxon>
    </lineage>
</organism>
<dbReference type="InterPro" id="IPR014013">
    <property type="entry name" value="Helic_SF1/SF2_ATP-bd_DinG/Rad3"/>
</dbReference>
<dbReference type="RefSeq" id="WP_185124838.1">
    <property type="nucleotide sequence ID" value="NZ_CAJEWD010000003.1"/>
</dbReference>
<dbReference type="GO" id="GO:0003676">
    <property type="term" value="F:nucleic acid binding"/>
    <property type="evidence" value="ECO:0007669"/>
    <property type="project" value="InterPro"/>
</dbReference>
<dbReference type="PROSITE" id="PS51193">
    <property type="entry name" value="HELICASE_ATP_BIND_2"/>
    <property type="match status" value="1"/>
</dbReference>
<name>A0A6V7R2G6_9STAP</name>
<evidence type="ECO:0000313" key="5">
    <source>
        <dbReference type="EMBL" id="CAD2071510.1"/>
    </source>
</evidence>
<keyword evidence="6" id="KW-1185">Reference proteome</keyword>
<proteinExistence type="predicted"/>
<evidence type="ECO:0000256" key="1">
    <source>
        <dbReference type="ARBA" id="ARBA00022741"/>
    </source>
</evidence>
<dbReference type="GO" id="GO:0016787">
    <property type="term" value="F:hydrolase activity"/>
    <property type="evidence" value="ECO:0007669"/>
    <property type="project" value="UniProtKB-KW"/>
</dbReference>
<dbReference type="Proteomes" id="UP000589351">
    <property type="component" value="Unassembled WGS sequence"/>
</dbReference>
<evidence type="ECO:0000259" key="4">
    <source>
        <dbReference type="PROSITE" id="PS51193"/>
    </source>
</evidence>
<dbReference type="Gene3D" id="3.40.50.300">
    <property type="entry name" value="P-loop containing nucleotide triphosphate hydrolases"/>
    <property type="match status" value="1"/>
</dbReference>
<keyword evidence="1" id="KW-0547">Nucleotide-binding</keyword>
<dbReference type="GO" id="GO:0003678">
    <property type="term" value="F:DNA helicase activity"/>
    <property type="evidence" value="ECO:0007669"/>
    <property type="project" value="UniProtKB-EC"/>
</dbReference>
<protein>
    <submittedName>
        <fullName evidence="5">Putative ATP-dependent helicase DinG</fullName>
        <ecNumber evidence="5">3.6.4.12</ecNumber>
    </submittedName>
</protein>
<evidence type="ECO:0000256" key="2">
    <source>
        <dbReference type="ARBA" id="ARBA00022801"/>
    </source>
</evidence>
<keyword evidence="3" id="KW-0067">ATP-binding</keyword>
<sequence>MNYNSIYQETYDALENMHKAGMETREGQENLMFNVCQAFENNENVIVEAQVGIGKSLGYLIPDVIISRITNKPLIVASSTIQLTEQLSNDIKKVENILNIDIECVIGKGAANYPCFKKIYDNLKSKELNTALDIANKGLTKQEVNNLSLDWNEINVDRCIHERCIHSKDCSFMKMRNQMVNGNEYIRLRGYKPKVIIVNQNLLLQHYKNIELGKRGIICDDPCLIVIDEVHNLEENQRSVYTTSVNSLNCIKVLRKTINKYNGNKYYLKCVNDLQKWFDD</sequence>
<dbReference type="GO" id="GO:0005524">
    <property type="term" value="F:ATP binding"/>
    <property type="evidence" value="ECO:0007669"/>
    <property type="project" value="UniProtKB-KW"/>
</dbReference>
<dbReference type="Pfam" id="PF00270">
    <property type="entry name" value="DEAD"/>
    <property type="match status" value="1"/>
</dbReference>
<dbReference type="EMBL" id="CAJEWD010000003">
    <property type="protein sequence ID" value="CAD2071510.1"/>
    <property type="molecule type" value="Genomic_DNA"/>
</dbReference>